<dbReference type="InterPro" id="IPR036236">
    <property type="entry name" value="Znf_C2H2_sf"/>
</dbReference>
<sequence>MQYMIAFKFMPYDTGLSPQMKAQHPRARSLNDLTGRAPPTTGRRDWGLLSRRQCDICGELFSQSFSVKRHKQSVHYRIRFQCSSCEKSFDQVAKLRNHMRKLVGLNDQYPELRARKPGLARSKQYQCDICGEFFSQAHCVRRHKQSIHDKIRFQCDVCSKTFDQLAKLRSHQRKVHLADIM</sequence>
<comment type="caution">
    <text evidence="7">The sequence shown here is derived from an EMBL/GenBank/DDBJ whole genome shotgun (WGS) entry which is preliminary data.</text>
</comment>
<evidence type="ECO:0000256" key="1">
    <source>
        <dbReference type="ARBA" id="ARBA00022723"/>
    </source>
</evidence>
<dbReference type="PROSITE" id="PS00028">
    <property type="entry name" value="ZINC_FINGER_C2H2_1"/>
    <property type="match status" value="3"/>
</dbReference>
<dbReference type="InterPro" id="IPR013087">
    <property type="entry name" value="Znf_C2H2_type"/>
</dbReference>
<evidence type="ECO:0000256" key="5">
    <source>
        <dbReference type="PROSITE-ProRule" id="PRU00042"/>
    </source>
</evidence>
<dbReference type="PANTHER" id="PTHR24379">
    <property type="entry name" value="KRAB AND ZINC FINGER DOMAIN-CONTAINING"/>
    <property type="match status" value="1"/>
</dbReference>
<evidence type="ECO:0000256" key="2">
    <source>
        <dbReference type="ARBA" id="ARBA00022737"/>
    </source>
</evidence>
<feature type="domain" description="C2H2-type" evidence="6">
    <location>
        <begin position="80"/>
        <end position="107"/>
    </location>
</feature>
<dbReference type="Proteomes" id="UP001208570">
    <property type="component" value="Unassembled WGS sequence"/>
</dbReference>
<accession>A0AAD9KCM1</accession>
<proteinExistence type="predicted"/>
<dbReference type="EMBL" id="JAODUP010000019">
    <property type="protein sequence ID" value="KAK2168225.1"/>
    <property type="molecule type" value="Genomic_DNA"/>
</dbReference>
<keyword evidence="8" id="KW-1185">Reference proteome</keyword>
<protein>
    <recommendedName>
        <fullName evidence="6">C2H2-type domain-containing protein</fullName>
    </recommendedName>
</protein>
<dbReference type="Pfam" id="PF13894">
    <property type="entry name" value="zf-C2H2_4"/>
    <property type="match status" value="1"/>
</dbReference>
<gene>
    <name evidence="7" type="ORF">LSH36_19g07018</name>
</gene>
<feature type="domain" description="C2H2-type" evidence="6">
    <location>
        <begin position="125"/>
        <end position="153"/>
    </location>
</feature>
<dbReference type="SUPFAM" id="SSF57667">
    <property type="entry name" value="beta-beta-alpha zinc fingers"/>
    <property type="match status" value="2"/>
</dbReference>
<keyword evidence="3 5" id="KW-0863">Zinc-finger</keyword>
<keyword evidence="4" id="KW-0862">Zinc</keyword>
<dbReference type="Pfam" id="PF00096">
    <property type="entry name" value="zf-C2H2"/>
    <property type="match status" value="3"/>
</dbReference>
<feature type="domain" description="C2H2-type" evidence="6">
    <location>
        <begin position="52"/>
        <end position="80"/>
    </location>
</feature>
<reference evidence="7" key="1">
    <citation type="journal article" date="2023" name="Mol. Biol. Evol.">
        <title>Third-Generation Sequencing Reveals the Adaptive Role of the Epigenome in Three Deep-Sea Polychaetes.</title>
        <authorList>
            <person name="Perez M."/>
            <person name="Aroh O."/>
            <person name="Sun Y."/>
            <person name="Lan Y."/>
            <person name="Juniper S.K."/>
            <person name="Young C.R."/>
            <person name="Angers B."/>
            <person name="Qian P.Y."/>
        </authorList>
    </citation>
    <scope>NUCLEOTIDE SEQUENCE</scope>
    <source>
        <strain evidence="7">P08H-3</strain>
    </source>
</reference>
<evidence type="ECO:0000256" key="3">
    <source>
        <dbReference type="ARBA" id="ARBA00022771"/>
    </source>
</evidence>
<dbReference type="GO" id="GO:0008270">
    <property type="term" value="F:zinc ion binding"/>
    <property type="evidence" value="ECO:0007669"/>
    <property type="project" value="UniProtKB-KW"/>
</dbReference>
<evidence type="ECO:0000259" key="6">
    <source>
        <dbReference type="PROSITE" id="PS50157"/>
    </source>
</evidence>
<feature type="domain" description="C2H2-type" evidence="6">
    <location>
        <begin position="153"/>
        <end position="181"/>
    </location>
</feature>
<dbReference type="Gene3D" id="3.30.160.60">
    <property type="entry name" value="Classic Zinc Finger"/>
    <property type="match status" value="2"/>
</dbReference>
<keyword evidence="1" id="KW-0479">Metal-binding</keyword>
<dbReference type="PROSITE" id="PS50157">
    <property type="entry name" value="ZINC_FINGER_C2H2_2"/>
    <property type="match status" value="4"/>
</dbReference>
<name>A0AAD9KCM1_9ANNE</name>
<evidence type="ECO:0000313" key="8">
    <source>
        <dbReference type="Proteomes" id="UP001208570"/>
    </source>
</evidence>
<organism evidence="7 8">
    <name type="scientific">Paralvinella palmiformis</name>
    <dbReference type="NCBI Taxonomy" id="53620"/>
    <lineage>
        <taxon>Eukaryota</taxon>
        <taxon>Metazoa</taxon>
        <taxon>Spiralia</taxon>
        <taxon>Lophotrochozoa</taxon>
        <taxon>Annelida</taxon>
        <taxon>Polychaeta</taxon>
        <taxon>Sedentaria</taxon>
        <taxon>Canalipalpata</taxon>
        <taxon>Terebellida</taxon>
        <taxon>Terebelliformia</taxon>
        <taxon>Alvinellidae</taxon>
        <taxon>Paralvinella</taxon>
    </lineage>
</organism>
<dbReference type="PANTHER" id="PTHR24379:SF121">
    <property type="entry name" value="C2H2-TYPE DOMAIN-CONTAINING PROTEIN"/>
    <property type="match status" value="1"/>
</dbReference>
<evidence type="ECO:0000256" key="4">
    <source>
        <dbReference type="ARBA" id="ARBA00022833"/>
    </source>
</evidence>
<dbReference type="SMART" id="SM00355">
    <property type="entry name" value="ZnF_C2H2"/>
    <property type="match status" value="4"/>
</dbReference>
<evidence type="ECO:0000313" key="7">
    <source>
        <dbReference type="EMBL" id="KAK2168225.1"/>
    </source>
</evidence>
<keyword evidence="2" id="KW-0677">Repeat</keyword>
<dbReference type="AlphaFoldDB" id="A0AAD9KCM1"/>